<dbReference type="AlphaFoldDB" id="A0A385TXN4"/>
<dbReference type="Proteomes" id="UP000266552">
    <property type="component" value="Chromosome"/>
</dbReference>
<accession>A0A385TXN4</accession>
<feature type="region of interest" description="Disordered" evidence="1">
    <location>
        <begin position="1"/>
        <end position="22"/>
    </location>
</feature>
<sequence length="116" mass="13322">MMFGFNPAPKPTSRRNKLTTKMRGRIKPEVYQGAMERSGGLCERCGKYGSHEYQTLQCAHLIRRWKIEGETTVNDVAMLCGPSVNTGTCHNWIDYTAEGKAWAEEYRQQLYEKAKE</sequence>
<keyword evidence="3" id="KW-1185">Reference proteome</keyword>
<proteinExistence type="predicted"/>
<dbReference type="EMBL" id="CP032412">
    <property type="protein sequence ID" value="AYB47157.1"/>
    <property type="molecule type" value="Genomic_DNA"/>
</dbReference>
<protein>
    <recommendedName>
        <fullName evidence="4">HNH endonuclease</fullName>
    </recommendedName>
</protein>
<organism evidence="2 3">
    <name type="scientific">Paenibacillus lautus</name>
    <name type="common">Bacillus lautus</name>
    <dbReference type="NCBI Taxonomy" id="1401"/>
    <lineage>
        <taxon>Bacteria</taxon>
        <taxon>Bacillati</taxon>
        <taxon>Bacillota</taxon>
        <taxon>Bacilli</taxon>
        <taxon>Bacillales</taxon>
        <taxon>Paenibacillaceae</taxon>
        <taxon>Paenibacillus</taxon>
    </lineage>
</organism>
<gene>
    <name evidence="2" type="ORF">D5F53_29365</name>
</gene>
<reference evidence="2 3" key="1">
    <citation type="submission" date="2018-09" db="EMBL/GenBank/DDBJ databases">
        <title>Genome Sequence of Paenibacillus lautus Strain E7593-69, Azo Dye-Degrading Bacteria, Isolated from Commercial Tattoo Inks.</title>
        <authorList>
            <person name="Nho S.W."/>
            <person name="Kim S.-J."/>
            <person name="Kweon O."/>
            <person name="Cerniglia C.E."/>
        </authorList>
    </citation>
    <scope>NUCLEOTIDE SEQUENCE [LARGE SCALE GENOMIC DNA]</scope>
    <source>
        <strain evidence="2 3">E7593-69</strain>
    </source>
</reference>
<dbReference type="KEGG" id="plw:D5F53_29365"/>
<feature type="compositionally biased region" description="Basic residues" evidence="1">
    <location>
        <begin position="12"/>
        <end position="22"/>
    </location>
</feature>
<evidence type="ECO:0000256" key="1">
    <source>
        <dbReference type="SAM" id="MobiDB-lite"/>
    </source>
</evidence>
<evidence type="ECO:0000313" key="2">
    <source>
        <dbReference type="EMBL" id="AYB47157.1"/>
    </source>
</evidence>
<dbReference type="RefSeq" id="WP_119850646.1">
    <property type="nucleotide sequence ID" value="NZ_CP032412.1"/>
</dbReference>
<name>A0A385TXN4_PAELA</name>
<evidence type="ECO:0000313" key="3">
    <source>
        <dbReference type="Proteomes" id="UP000266552"/>
    </source>
</evidence>
<evidence type="ECO:0008006" key="4">
    <source>
        <dbReference type="Google" id="ProtNLM"/>
    </source>
</evidence>